<dbReference type="SUPFAM" id="SSF51735">
    <property type="entry name" value="NAD(P)-binding Rossmann-fold domains"/>
    <property type="match status" value="1"/>
</dbReference>
<comment type="caution">
    <text evidence="3">The sequence shown here is derived from an EMBL/GenBank/DDBJ whole genome shotgun (WGS) entry which is preliminary data.</text>
</comment>
<dbReference type="Pfam" id="PF01408">
    <property type="entry name" value="GFO_IDH_MocA"/>
    <property type="match status" value="1"/>
</dbReference>
<gene>
    <name evidence="3" type="ORF">BGE01nite_54080</name>
</gene>
<feature type="domain" description="Gfo/Idh/MocA-like oxidoreductase bacterial type C-terminal" evidence="2">
    <location>
        <begin position="211"/>
        <end position="279"/>
    </location>
</feature>
<protein>
    <submittedName>
        <fullName evidence="3">NADH-dependent dehydrogenase</fullName>
    </submittedName>
</protein>
<evidence type="ECO:0000259" key="2">
    <source>
        <dbReference type="Pfam" id="PF19051"/>
    </source>
</evidence>
<evidence type="ECO:0000259" key="1">
    <source>
        <dbReference type="Pfam" id="PF01408"/>
    </source>
</evidence>
<organism evidence="3 4">
    <name type="scientific">Brevifollis gellanilyticus</name>
    <dbReference type="NCBI Taxonomy" id="748831"/>
    <lineage>
        <taxon>Bacteria</taxon>
        <taxon>Pseudomonadati</taxon>
        <taxon>Verrucomicrobiota</taxon>
        <taxon>Verrucomicrobiia</taxon>
        <taxon>Verrucomicrobiales</taxon>
        <taxon>Verrucomicrobiaceae</taxon>
    </lineage>
</organism>
<dbReference type="SUPFAM" id="SSF55347">
    <property type="entry name" value="Glyceraldehyde-3-phosphate dehydrogenase-like, C-terminal domain"/>
    <property type="match status" value="1"/>
</dbReference>
<dbReference type="Gene3D" id="3.40.50.720">
    <property type="entry name" value="NAD(P)-binding Rossmann-like Domain"/>
    <property type="match status" value="1"/>
</dbReference>
<dbReference type="InterPro" id="IPR000683">
    <property type="entry name" value="Gfo/Idh/MocA-like_OxRdtase_N"/>
</dbReference>
<reference evidence="3 4" key="1">
    <citation type="submission" date="2019-07" db="EMBL/GenBank/DDBJ databases">
        <title>Whole genome shotgun sequence of Brevifollis gellanilyticus NBRC 108608.</title>
        <authorList>
            <person name="Hosoyama A."/>
            <person name="Uohara A."/>
            <person name="Ohji S."/>
            <person name="Ichikawa N."/>
        </authorList>
    </citation>
    <scope>NUCLEOTIDE SEQUENCE [LARGE SCALE GENOMIC DNA]</scope>
    <source>
        <strain evidence="3 4">NBRC 108608</strain>
    </source>
</reference>
<dbReference type="InterPro" id="IPR036291">
    <property type="entry name" value="NAD(P)-bd_dom_sf"/>
</dbReference>
<dbReference type="PANTHER" id="PTHR43818">
    <property type="entry name" value="BCDNA.GH03377"/>
    <property type="match status" value="1"/>
</dbReference>
<dbReference type="OrthoDB" id="177304at2"/>
<dbReference type="AlphaFoldDB" id="A0A512MHA3"/>
<proteinExistence type="predicted"/>
<feature type="domain" description="Gfo/Idh/MocA-like oxidoreductase N-terminal" evidence="1">
    <location>
        <begin position="45"/>
        <end position="164"/>
    </location>
</feature>
<evidence type="ECO:0000313" key="3">
    <source>
        <dbReference type="EMBL" id="GEP46117.1"/>
    </source>
</evidence>
<dbReference type="Gene3D" id="3.30.360.10">
    <property type="entry name" value="Dihydrodipicolinate Reductase, domain 2"/>
    <property type="match status" value="1"/>
</dbReference>
<accession>A0A512MHA3</accession>
<dbReference type="InterPro" id="IPR043906">
    <property type="entry name" value="Gfo/Idh/MocA_OxRdtase_bact_C"/>
</dbReference>
<keyword evidence="4" id="KW-1185">Reference proteome</keyword>
<dbReference type="Proteomes" id="UP000321577">
    <property type="component" value="Unassembled WGS sequence"/>
</dbReference>
<name>A0A512MHA3_9BACT</name>
<dbReference type="PROSITE" id="PS51318">
    <property type="entry name" value="TAT"/>
    <property type="match status" value="1"/>
</dbReference>
<dbReference type="EMBL" id="BKAG01000071">
    <property type="protein sequence ID" value="GEP46117.1"/>
    <property type="molecule type" value="Genomic_DNA"/>
</dbReference>
<evidence type="ECO:0000313" key="4">
    <source>
        <dbReference type="Proteomes" id="UP000321577"/>
    </source>
</evidence>
<dbReference type="Pfam" id="PF19051">
    <property type="entry name" value="GFO_IDH_MocA_C2"/>
    <property type="match status" value="1"/>
</dbReference>
<sequence length="459" mass="50463">MLARGRSVPAMPTDRRSFLKTTSLAASTLAFPAVVKSASPNSKLQVVSVGANGMAFSDIKNIGSHAKVQYVGFCDIDSTRFDKADAEHPGVAHFTDFREMFAKLGDKIDAVNVGTPDHMHAKVAIEAIRKGKHVYCQKPLAHTVWEARQMRLEAAKAKVVTQMGNQIHSNLEYRLGTRLIKEGAIGKVKEVYSWVGVTGNERNKRLAPAPAGKVPSHVNWDLWIGVAPMRDYAPCYHPFVWRDWQDFGGGALGDFGCHILDPVFTALGLNAPTHITAENSGVNDQIWPTNQTIEYVFPGNSLTAGKTLKVTWMDGGLRPDRKIAKMPDNLDLPKSGSVFIGEEGNMVLAHVAGPRLYPVEKFTGFKYPKEQGLSHWHRWVDACLGGEPTTDGFDYAGPLAETVQLGNVATRLAIGEIDQRTGRPLDLKTLEWDTNAFAFKNNPAADKLLTKTYREGWAI</sequence>
<dbReference type="PANTHER" id="PTHR43818:SF10">
    <property type="entry name" value="NADH-DEPENDENT DEHYDROGENASE-RELATED"/>
    <property type="match status" value="1"/>
</dbReference>
<dbReference type="InterPro" id="IPR050463">
    <property type="entry name" value="Gfo/Idh/MocA_oxidrdct_glycsds"/>
</dbReference>
<dbReference type="GO" id="GO:0000166">
    <property type="term" value="F:nucleotide binding"/>
    <property type="evidence" value="ECO:0007669"/>
    <property type="project" value="InterPro"/>
</dbReference>
<dbReference type="InterPro" id="IPR006311">
    <property type="entry name" value="TAT_signal"/>
</dbReference>